<dbReference type="EMBL" id="CP116942">
    <property type="protein sequence ID" value="WCO68685.1"/>
    <property type="molecule type" value="Genomic_DNA"/>
</dbReference>
<evidence type="ECO:0000256" key="1">
    <source>
        <dbReference type="SAM" id="MobiDB-lite"/>
    </source>
</evidence>
<feature type="region of interest" description="Disordered" evidence="1">
    <location>
        <begin position="54"/>
        <end position="95"/>
    </location>
</feature>
<dbReference type="AlphaFoldDB" id="A0AAE9Y8G9"/>
<dbReference type="RefSeq" id="WP_272738201.1">
    <property type="nucleotide sequence ID" value="NZ_CP116942.1"/>
</dbReference>
<dbReference type="KEGG" id="ima:PO878_08080"/>
<gene>
    <name evidence="2" type="ORF">PO878_08080</name>
</gene>
<evidence type="ECO:0000313" key="2">
    <source>
        <dbReference type="EMBL" id="WCO68685.1"/>
    </source>
</evidence>
<accession>A0AAE9Y8G9</accession>
<sequence>MATTWRLKAASGHGWVEHLDHDGRVAITADPEGARQWATRAQVDAALARVRRGGVGVQPVEGPAFDHRPHGGQPPRHHPTLHPTDLPAGPWTALV</sequence>
<protein>
    <submittedName>
        <fullName evidence="2">Uncharacterized protein</fullName>
    </submittedName>
</protein>
<reference evidence="2" key="1">
    <citation type="submission" date="2023-01" db="EMBL/GenBank/DDBJ databases">
        <title>The diversity of Class Acidimicrobiia in South China Sea sediment environments and the proposal of Iamia marina sp. nov., a novel species of the genus Iamia.</title>
        <authorList>
            <person name="He Y."/>
            <person name="Tian X."/>
        </authorList>
    </citation>
    <scope>NUCLEOTIDE SEQUENCE</scope>
    <source>
        <strain evidence="2">DSM 19957</strain>
    </source>
</reference>
<proteinExistence type="predicted"/>
<evidence type="ECO:0000313" key="3">
    <source>
        <dbReference type="Proteomes" id="UP001216390"/>
    </source>
</evidence>
<dbReference type="Proteomes" id="UP001216390">
    <property type="component" value="Chromosome"/>
</dbReference>
<organism evidence="2 3">
    <name type="scientific">Iamia majanohamensis</name>
    <dbReference type="NCBI Taxonomy" id="467976"/>
    <lineage>
        <taxon>Bacteria</taxon>
        <taxon>Bacillati</taxon>
        <taxon>Actinomycetota</taxon>
        <taxon>Acidimicrobiia</taxon>
        <taxon>Acidimicrobiales</taxon>
        <taxon>Iamiaceae</taxon>
        <taxon>Iamia</taxon>
    </lineage>
</organism>
<name>A0AAE9Y8G9_9ACTN</name>
<keyword evidence="3" id="KW-1185">Reference proteome</keyword>